<feature type="transmembrane region" description="Helical" evidence="5">
    <location>
        <begin position="73"/>
        <end position="93"/>
    </location>
</feature>
<sequence>MTSDFLIFVLIGFLAQIVDGALGMAFGVLTTTALLSVGVAPAAASAMTHVTECFTTAASGLSHLYQRNVDWRLVIRLAPAGMVGGAIGAYALSNIDGDAIAPYVSAYLIAVGLYILYKAFQPKFPRDVHDWIVPFVGGGGGVLDAMGGGGWGPIVTSSLLGRGHDAKKVIGSTNLTEFAVTTVISATFIITLGWSELSSALGLILGGVLAAPIGALVVKRLPVKPLMIAVSLIIIGTAAVRFM</sequence>
<evidence type="ECO:0000256" key="2">
    <source>
        <dbReference type="ARBA" id="ARBA00022692"/>
    </source>
</evidence>
<reference evidence="6 7" key="1">
    <citation type="submission" date="2022-04" db="EMBL/GenBank/DDBJ databases">
        <title>Rhizobium coralii sp. nov., isolated from coral Turbinaria peltata.</title>
        <authorList>
            <person name="Sun H."/>
        </authorList>
    </citation>
    <scope>NUCLEOTIDE SEQUENCE [LARGE SCALE GENOMIC DNA]</scope>
    <source>
        <strain evidence="6 7">NTR19</strain>
    </source>
</reference>
<keyword evidence="3 5" id="KW-1133">Transmembrane helix</keyword>
<evidence type="ECO:0000256" key="1">
    <source>
        <dbReference type="ARBA" id="ARBA00004141"/>
    </source>
</evidence>
<keyword evidence="5" id="KW-1003">Cell membrane</keyword>
<dbReference type="PANTHER" id="PTHR43701">
    <property type="entry name" value="MEMBRANE TRANSPORTER PROTEIN MJ0441-RELATED"/>
    <property type="match status" value="1"/>
</dbReference>
<gene>
    <name evidence="6" type="ORF">M0654_10895</name>
</gene>
<evidence type="ECO:0000256" key="4">
    <source>
        <dbReference type="ARBA" id="ARBA00023136"/>
    </source>
</evidence>
<feature type="transmembrane region" description="Helical" evidence="5">
    <location>
        <begin position="33"/>
        <end position="61"/>
    </location>
</feature>
<comment type="caution">
    <text evidence="6">The sequence shown here is derived from an EMBL/GenBank/DDBJ whole genome shotgun (WGS) entry which is preliminary data.</text>
</comment>
<feature type="transmembrane region" description="Helical" evidence="5">
    <location>
        <begin position="225"/>
        <end position="242"/>
    </location>
</feature>
<comment type="similarity">
    <text evidence="5">Belongs to the 4-toluene sulfonate uptake permease (TSUP) (TC 2.A.102) family.</text>
</comment>
<dbReference type="InterPro" id="IPR051598">
    <property type="entry name" value="TSUP/Inactive_protease-like"/>
</dbReference>
<evidence type="ECO:0000256" key="5">
    <source>
        <dbReference type="RuleBase" id="RU363041"/>
    </source>
</evidence>
<dbReference type="EMBL" id="JALPRY010000012">
    <property type="protein sequence ID" value="MCK8780492.1"/>
    <property type="molecule type" value="Genomic_DNA"/>
</dbReference>
<evidence type="ECO:0000313" key="7">
    <source>
        <dbReference type="Proteomes" id="UP001202827"/>
    </source>
</evidence>
<dbReference type="RefSeq" id="WP_248683349.1">
    <property type="nucleotide sequence ID" value="NZ_JALPRY010000012.1"/>
</dbReference>
<feature type="transmembrane region" description="Helical" evidence="5">
    <location>
        <begin position="99"/>
        <end position="117"/>
    </location>
</feature>
<organism evidence="6 7">
    <name type="scientific">Neorhizobium turbinariae</name>
    <dbReference type="NCBI Taxonomy" id="2937795"/>
    <lineage>
        <taxon>Bacteria</taxon>
        <taxon>Pseudomonadati</taxon>
        <taxon>Pseudomonadota</taxon>
        <taxon>Alphaproteobacteria</taxon>
        <taxon>Hyphomicrobiales</taxon>
        <taxon>Rhizobiaceae</taxon>
        <taxon>Rhizobium/Agrobacterium group</taxon>
        <taxon>Neorhizobium</taxon>
    </lineage>
</organism>
<dbReference type="PANTHER" id="PTHR43701:SF12">
    <property type="entry name" value="MEMBRANE TRANSPORTER PROTEIN YTNM-RELATED"/>
    <property type="match status" value="1"/>
</dbReference>
<dbReference type="Proteomes" id="UP001202827">
    <property type="component" value="Unassembled WGS sequence"/>
</dbReference>
<dbReference type="InterPro" id="IPR002781">
    <property type="entry name" value="TM_pro_TauE-like"/>
</dbReference>
<keyword evidence="4 5" id="KW-0472">Membrane</keyword>
<comment type="subcellular location">
    <subcellularLocation>
        <location evidence="5">Cell membrane</location>
        <topology evidence="5">Multi-pass membrane protein</topology>
    </subcellularLocation>
    <subcellularLocation>
        <location evidence="1">Membrane</location>
        <topology evidence="1">Multi-pass membrane protein</topology>
    </subcellularLocation>
</comment>
<feature type="transmembrane region" description="Helical" evidence="5">
    <location>
        <begin position="175"/>
        <end position="194"/>
    </location>
</feature>
<accession>A0ABT0IRJ2</accession>
<evidence type="ECO:0000256" key="3">
    <source>
        <dbReference type="ARBA" id="ARBA00022989"/>
    </source>
</evidence>
<name>A0ABT0IRJ2_9HYPH</name>
<proteinExistence type="inferred from homology"/>
<feature type="transmembrane region" description="Helical" evidence="5">
    <location>
        <begin position="200"/>
        <end position="218"/>
    </location>
</feature>
<keyword evidence="2 5" id="KW-0812">Transmembrane</keyword>
<evidence type="ECO:0000313" key="6">
    <source>
        <dbReference type="EMBL" id="MCK8780492.1"/>
    </source>
</evidence>
<keyword evidence="7" id="KW-1185">Reference proteome</keyword>
<dbReference type="Pfam" id="PF01925">
    <property type="entry name" value="TauE"/>
    <property type="match status" value="1"/>
</dbReference>
<protein>
    <recommendedName>
        <fullName evidence="5">Probable membrane transporter protein</fullName>
    </recommendedName>
</protein>